<proteinExistence type="predicted"/>
<dbReference type="AlphaFoldDB" id="A0A382UHT3"/>
<evidence type="ECO:0000313" key="1">
    <source>
        <dbReference type="EMBL" id="SVD33258.1"/>
    </source>
</evidence>
<name>A0A382UHT3_9ZZZZ</name>
<reference evidence="1" key="1">
    <citation type="submission" date="2018-05" db="EMBL/GenBank/DDBJ databases">
        <authorList>
            <person name="Lanie J.A."/>
            <person name="Ng W.-L."/>
            <person name="Kazmierczak K.M."/>
            <person name="Andrzejewski T.M."/>
            <person name="Davidsen T.M."/>
            <person name="Wayne K.J."/>
            <person name="Tettelin H."/>
            <person name="Glass J.I."/>
            <person name="Rusch D."/>
            <person name="Podicherti R."/>
            <person name="Tsui H.-C.T."/>
            <person name="Winkler M.E."/>
        </authorList>
    </citation>
    <scope>NUCLEOTIDE SEQUENCE</scope>
</reference>
<protein>
    <submittedName>
        <fullName evidence="1">Uncharacterized protein</fullName>
    </submittedName>
</protein>
<feature type="non-terminal residue" evidence="1">
    <location>
        <position position="53"/>
    </location>
</feature>
<sequence length="53" mass="6103">MTRPDTKEMFTRSGPLLALFSLALIAALFMNSSLFSLLNKWATFRPLFWLHVT</sequence>
<dbReference type="EMBL" id="UINC01144008">
    <property type="protein sequence ID" value="SVD33258.1"/>
    <property type="molecule type" value="Genomic_DNA"/>
</dbReference>
<accession>A0A382UHT3</accession>
<gene>
    <name evidence="1" type="ORF">METZ01_LOCUS386112</name>
</gene>
<organism evidence="1">
    <name type="scientific">marine metagenome</name>
    <dbReference type="NCBI Taxonomy" id="408172"/>
    <lineage>
        <taxon>unclassified sequences</taxon>
        <taxon>metagenomes</taxon>
        <taxon>ecological metagenomes</taxon>
    </lineage>
</organism>